<keyword evidence="2" id="KW-0378">Hydrolase</keyword>
<evidence type="ECO:0000256" key="4">
    <source>
        <dbReference type="SAM" id="MobiDB-lite"/>
    </source>
</evidence>
<dbReference type="Pfam" id="PF23023">
    <property type="entry name" value="Anti-Pycsar_Apyc1"/>
    <property type="match status" value="1"/>
</dbReference>
<protein>
    <recommendedName>
        <fullName evidence="7">Metallo-beta-lactamase domain-containing protein</fullName>
    </recommendedName>
</protein>
<dbReference type="AlphaFoldDB" id="A0A0F4GJ73"/>
<dbReference type="GO" id="GO:0035312">
    <property type="term" value="F:5'-3' DNA exonuclease activity"/>
    <property type="evidence" value="ECO:0007669"/>
    <property type="project" value="TreeGrafter"/>
</dbReference>
<dbReference type="EMBL" id="LAFY01000682">
    <property type="protein sequence ID" value="KJX96240.1"/>
    <property type="molecule type" value="Genomic_DNA"/>
</dbReference>
<evidence type="ECO:0008006" key="7">
    <source>
        <dbReference type="Google" id="ProtNLM"/>
    </source>
</evidence>
<keyword evidence="6" id="KW-1185">Reference proteome</keyword>
<dbReference type="Gene3D" id="3.60.15.10">
    <property type="entry name" value="Ribonuclease Z/Hydroxyacylglutathione hydrolase-like"/>
    <property type="match status" value="1"/>
</dbReference>
<dbReference type="InterPro" id="IPR036866">
    <property type="entry name" value="RibonucZ/Hydroxyglut_hydro"/>
</dbReference>
<name>A0A0F4GJ73_9PEZI</name>
<feature type="region of interest" description="Disordered" evidence="4">
    <location>
        <begin position="677"/>
        <end position="726"/>
    </location>
</feature>
<evidence type="ECO:0000256" key="2">
    <source>
        <dbReference type="ARBA" id="ARBA00022801"/>
    </source>
</evidence>
<evidence type="ECO:0000256" key="3">
    <source>
        <dbReference type="ARBA" id="ARBA00022839"/>
    </source>
</evidence>
<feature type="compositionally biased region" description="Basic and acidic residues" evidence="4">
    <location>
        <begin position="577"/>
        <end position="592"/>
    </location>
</feature>
<accession>A0A0F4GJ73</accession>
<dbReference type="STRING" id="1047168.A0A0F4GJ73"/>
<evidence type="ECO:0000313" key="5">
    <source>
        <dbReference type="EMBL" id="KJX96240.1"/>
    </source>
</evidence>
<dbReference type="SUPFAM" id="SSF56281">
    <property type="entry name" value="Metallo-hydrolase/oxidoreductase"/>
    <property type="match status" value="1"/>
</dbReference>
<dbReference type="Proteomes" id="UP000033647">
    <property type="component" value="Unassembled WGS sequence"/>
</dbReference>
<dbReference type="GO" id="GO:0036297">
    <property type="term" value="P:interstrand cross-link repair"/>
    <property type="evidence" value="ECO:0007669"/>
    <property type="project" value="TreeGrafter"/>
</dbReference>
<organism evidence="5 6">
    <name type="scientific">Zymoseptoria brevis</name>
    <dbReference type="NCBI Taxonomy" id="1047168"/>
    <lineage>
        <taxon>Eukaryota</taxon>
        <taxon>Fungi</taxon>
        <taxon>Dikarya</taxon>
        <taxon>Ascomycota</taxon>
        <taxon>Pezizomycotina</taxon>
        <taxon>Dothideomycetes</taxon>
        <taxon>Dothideomycetidae</taxon>
        <taxon>Mycosphaerellales</taxon>
        <taxon>Mycosphaerellaceae</taxon>
        <taxon>Zymoseptoria</taxon>
    </lineage>
</organism>
<dbReference type="OrthoDB" id="5561659at2759"/>
<feature type="compositionally biased region" description="Polar residues" evidence="4">
    <location>
        <begin position="534"/>
        <end position="549"/>
    </location>
</feature>
<dbReference type="PANTHER" id="PTHR23240:SF8">
    <property type="entry name" value="PROTEIN ARTEMIS"/>
    <property type="match status" value="1"/>
</dbReference>
<feature type="compositionally biased region" description="Low complexity" evidence="4">
    <location>
        <begin position="685"/>
        <end position="701"/>
    </location>
</feature>
<dbReference type="GO" id="GO:0000723">
    <property type="term" value="P:telomere maintenance"/>
    <property type="evidence" value="ECO:0007669"/>
    <property type="project" value="TreeGrafter"/>
</dbReference>
<gene>
    <name evidence="5" type="ORF">TI39_contig690g00002</name>
</gene>
<evidence type="ECO:0000313" key="6">
    <source>
        <dbReference type="Proteomes" id="UP000033647"/>
    </source>
</evidence>
<dbReference type="PANTHER" id="PTHR23240">
    <property type="entry name" value="DNA CROSS-LINK REPAIR PROTEIN PSO2/SNM1-RELATED"/>
    <property type="match status" value="1"/>
</dbReference>
<reference evidence="5 6" key="1">
    <citation type="submission" date="2015-03" db="EMBL/GenBank/DDBJ databases">
        <title>RNA-seq based gene annotation and comparative genomics of four Zymoseptoria species reveal species-specific pathogenicity related genes and transposable element activity.</title>
        <authorList>
            <person name="Grandaubert J."/>
            <person name="Bhattacharyya A."/>
            <person name="Stukenbrock E.H."/>
        </authorList>
    </citation>
    <scope>NUCLEOTIDE SEQUENCE [LARGE SCALE GENOMIC DNA]</scope>
    <source>
        <strain evidence="5 6">Zb18110</strain>
    </source>
</reference>
<keyword evidence="1" id="KW-0540">Nuclease</keyword>
<feature type="region of interest" description="Disordered" evidence="4">
    <location>
        <begin position="643"/>
        <end position="664"/>
    </location>
</feature>
<evidence type="ECO:0000256" key="1">
    <source>
        <dbReference type="ARBA" id="ARBA00022722"/>
    </source>
</evidence>
<dbReference type="GO" id="GO:0006303">
    <property type="term" value="P:double-strand break repair via nonhomologous end joining"/>
    <property type="evidence" value="ECO:0007669"/>
    <property type="project" value="TreeGrafter"/>
</dbReference>
<proteinExistence type="predicted"/>
<feature type="region of interest" description="Disordered" evidence="4">
    <location>
        <begin position="534"/>
        <end position="603"/>
    </location>
</feature>
<keyword evidence="3" id="KW-0269">Exonuclease</keyword>
<comment type="caution">
    <text evidence="5">The sequence shown here is derived from an EMBL/GenBank/DDBJ whole genome shotgun (WGS) entry which is preliminary data.</text>
</comment>
<sequence length="762" mass="85736">MSTFDGRVAEFPDIQIDHFRTNAISGRAVRACFLSHVHTDHLVGLESLSYQGPFIYCSPATREVLLRLEKYPHRMNFANGILESRKQTFKHLKRLLKPIPLETPTWIELEPGRKIRVTLFDANHCVGAVMFLIEGEGLDAKAVLYTGDIRSERWWVDSLSRYPVLNRYLSHFGKEPRKRLDMIYLDTTFANKTDRYQHFPSKAEGISELLEKVSMYPRNTRFYFDSWTFGYEDVWQALSAHFNTQIHVDQFKYGVYRSLGGSANGTIAPEYFKLITSHYGNHEQKGCLATGDDDKHQLHSCEQGTGCSIWSKQFVRITPIISRHNGQSMREPGAGGGDGDLTLRHELEFQDAVEFGQLMELLISNLKNDSERCQKVLKMVNDDLKARGTISLDLLDICPEADDQHVSQEEPEMEDLTPEKVVMALVRRAEKPKVVPSIAETALMKGGELPKQILFPFSRHASYGELCLLIEAFKPKDIYPCTVVPQKHWQPVHSMGHLFGHIYAEPPLFSHDQVMLRRMNEMQAKTVALQKDMISSSRQTTPEQHMSNQIEDDSTPSPEVHVTSAARRRAAVDDMDSAERPSSKRRMIEEARPLQTPKRSSSMRTIEACLSSPTVVPSPELNHSQASVDLPVLSGRIVELSDSPVHVSETPSPIIAPRSASIKDRQGVDISAIQSSMQESGQGMTSSRIAFSSSRTTSSRSGRPLTPEGRGGSTRALAVGSPQWSNAMRKEAYEASMGSNGRQWSDIELISVRGHQVKEEEL</sequence>
<dbReference type="GO" id="GO:0003684">
    <property type="term" value="F:damaged DNA binding"/>
    <property type="evidence" value="ECO:0007669"/>
    <property type="project" value="TreeGrafter"/>
</dbReference>